<sequence>MKKNYFLAALPLVAICLFGACSEEDDPITGGGNGNGNGNGGGNETPTEEVFSRFVISASTTASNNTSHTLLTAPSLTEGSVSAKGDGLLNDGASYWVYYGDKYLYGLKYNDGNGGTTASFALNADSAIEKRGIEYTIRRFTTYGIYDRYIMTTSTGDGPTDWADANGYVPQSFLVSYLDVENENYSTNDTRDEAYLSENFLGNGEYVTLAGLLERDGKLYSAAVPMGLSQYGCMQRNDDGSYKWVLPGNEDLIKTESGGQGSGSYDKDELQWTQYPDECWVAIFDDETLTTKKLIKTDKISYAAGRRKSQYYQMIWEAGNGDVYVFSPSYAKTMKDARQQTTLPAGVVRIPAGAEEFDDYYCDIEARSEGKSFLRVWPIADDYFLMLMYDRPLTEEGFAATELAVFKAEDRALTYVTGLPESVSGFGDTPYVEDGTAYIAVTTTDGKPAVYAIDPETAEATRGLEVEATQITGIGKLTYDPAAL</sequence>
<reference evidence="2" key="2">
    <citation type="submission" date="2021-04" db="EMBL/GenBank/DDBJ databases">
        <authorList>
            <person name="Gilroy R."/>
        </authorList>
    </citation>
    <scope>NUCLEOTIDE SEQUENCE</scope>
    <source>
        <strain evidence="2">ChiHecec2B26-12326</strain>
    </source>
</reference>
<gene>
    <name evidence="2" type="ORF">H9848_04830</name>
</gene>
<organism evidence="2 3">
    <name type="scientific">Candidatus Parabacteroides intestinigallinarum</name>
    <dbReference type="NCBI Taxonomy" id="2838722"/>
    <lineage>
        <taxon>Bacteria</taxon>
        <taxon>Pseudomonadati</taxon>
        <taxon>Bacteroidota</taxon>
        <taxon>Bacteroidia</taxon>
        <taxon>Bacteroidales</taxon>
        <taxon>Tannerellaceae</taxon>
        <taxon>Parabacteroides</taxon>
    </lineage>
</organism>
<comment type="caution">
    <text evidence="2">The sequence shown here is derived from an EMBL/GenBank/DDBJ whole genome shotgun (WGS) entry which is preliminary data.</text>
</comment>
<feature type="chain" id="PRO_5039285453" evidence="1">
    <location>
        <begin position="23"/>
        <end position="484"/>
    </location>
</feature>
<evidence type="ECO:0000313" key="2">
    <source>
        <dbReference type="EMBL" id="HIX85917.1"/>
    </source>
</evidence>
<dbReference type="AlphaFoldDB" id="A0A9D2BPS7"/>
<dbReference type="Proteomes" id="UP000823847">
    <property type="component" value="Unassembled WGS sequence"/>
</dbReference>
<evidence type="ECO:0000256" key="1">
    <source>
        <dbReference type="SAM" id="SignalP"/>
    </source>
</evidence>
<dbReference type="EMBL" id="DXEN01000032">
    <property type="protein sequence ID" value="HIX85917.1"/>
    <property type="molecule type" value="Genomic_DNA"/>
</dbReference>
<name>A0A9D2BPS7_9BACT</name>
<accession>A0A9D2BPS7</accession>
<dbReference type="PROSITE" id="PS51257">
    <property type="entry name" value="PROKAR_LIPOPROTEIN"/>
    <property type="match status" value="1"/>
</dbReference>
<reference evidence="2" key="1">
    <citation type="journal article" date="2021" name="PeerJ">
        <title>Extensive microbial diversity within the chicken gut microbiome revealed by metagenomics and culture.</title>
        <authorList>
            <person name="Gilroy R."/>
            <person name="Ravi A."/>
            <person name="Getino M."/>
            <person name="Pursley I."/>
            <person name="Horton D.L."/>
            <person name="Alikhan N.F."/>
            <person name="Baker D."/>
            <person name="Gharbi K."/>
            <person name="Hall N."/>
            <person name="Watson M."/>
            <person name="Adriaenssens E.M."/>
            <person name="Foster-Nyarko E."/>
            <person name="Jarju S."/>
            <person name="Secka A."/>
            <person name="Antonio M."/>
            <person name="Oren A."/>
            <person name="Chaudhuri R.R."/>
            <person name="La Ragione R."/>
            <person name="Hildebrand F."/>
            <person name="Pallen M.J."/>
        </authorList>
    </citation>
    <scope>NUCLEOTIDE SEQUENCE</scope>
    <source>
        <strain evidence="2">ChiHecec2B26-12326</strain>
    </source>
</reference>
<protein>
    <submittedName>
        <fullName evidence="2">DUF4374 domain-containing protein</fullName>
    </submittedName>
</protein>
<dbReference type="InterPro" id="IPR025401">
    <property type="entry name" value="DUF4374"/>
</dbReference>
<dbReference type="Pfam" id="PF14298">
    <property type="entry name" value="DUF4374"/>
    <property type="match status" value="1"/>
</dbReference>
<evidence type="ECO:0000313" key="3">
    <source>
        <dbReference type="Proteomes" id="UP000823847"/>
    </source>
</evidence>
<proteinExistence type="predicted"/>
<keyword evidence="1" id="KW-0732">Signal</keyword>
<feature type="signal peptide" evidence="1">
    <location>
        <begin position="1"/>
        <end position="22"/>
    </location>
</feature>